<keyword evidence="1" id="KW-0238">DNA-binding</keyword>
<comment type="caution">
    <text evidence="3">The sequence shown here is derived from an EMBL/GenBank/DDBJ whole genome shotgun (WGS) entry which is preliminary data.</text>
</comment>
<dbReference type="Pfam" id="PF01381">
    <property type="entry name" value="HTH_3"/>
    <property type="match status" value="1"/>
</dbReference>
<feature type="domain" description="HTH cro/C1-type" evidence="2">
    <location>
        <begin position="7"/>
        <end position="61"/>
    </location>
</feature>
<dbReference type="PROSITE" id="PS50943">
    <property type="entry name" value="HTH_CROC1"/>
    <property type="match status" value="1"/>
</dbReference>
<dbReference type="InterPro" id="IPR001387">
    <property type="entry name" value="Cro/C1-type_HTH"/>
</dbReference>
<sequence length="226" mass="26197">MKFQDKLQQLRKQKLMSQEKLADLIGISRQAVAKWELGHSYPDMLNLIAISDLFRVSIDHLVKDNEDNSCIFKQIMDEIQVDETAIDFLCRAKKATYAGNSSESESSRPKSHDLIYTEGPLAYIDTYLGSEKFAGEEALWLEDTPFWSMNYVGRIVSEGFDGDFLKDALSLVPKEYPYRGPLYYRNGDYSYHCMIQGKFEWFNGYEEIFYGERKVYECMFHGGSII</sequence>
<keyword evidence="4" id="KW-1185">Reference proteome</keyword>
<proteinExistence type="predicted"/>
<evidence type="ECO:0000313" key="4">
    <source>
        <dbReference type="Proteomes" id="UP000316330"/>
    </source>
</evidence>
<evidence type="ECO:0000259" key="2">
    <source>
        <dbReference type="PROSITE" id="PS50943"/>
    </source>
</evidence>
<reference evidence="3 4" key="1">
    <citation type="submission" date="2019-07" db="EMBL/GenBank/DDBJ databases">
        <authorList>
            <person name="Kim J."/>
        </authorList>
    </citation>
    <scope>NUCLEOTIDE SEQUENCE [LARGE SCALE GENOMIC DNA]</scope>
    <source>
        <strain evidence="3 4">G13</strain>
    </source>
</reference>
<evidence type="ECO:0000256" key="1">
    <source>
        <dbReference type="ARBA" id="ARBA00023125"/>
    </source>
</evidence>
<dbReference type="InterPro" id="IPR043735">
    <property type="entry name" value="DUF5680"/>
</dbReference>
<dbReference type="EMBL" id="VNJJ01000006">
    <property type="protein sequence ID" value="TVX99848.1"/>
    <property type="molecule type" value="Genomic_DNA"/>
</dbReference>
<accession>A0A559JJ03</accession>
<dbReference type="RefSeq" id="WP_144702190.1">
    <property type="nucleotide sequence ID" value="NZ_VNJJ01000006.1"/>
</dbReference>
<dbReference type="AlphaFoldDB" id="A0A559JJ03"/>
<dbReference type="CDD" id="cd00093">
    <property type="entry name" value="HTH_XRE"/>
    <property type="match status" value="1"/>
</dbReference>
<dbReference type="SMART" id="SM00530">
    <property type="entry name" value="HTH_XRE"/>
    <property type="match status" value="1"/>
</dbReference>
<dbReference type="Pfam" id="PF18931">
    <property type="entry name" value="DUF5680"/>
    <property type="match status" value="1"/>
</dbReference>
<dbReference type="PANTHER" id="PTHR46558">
    <property type="entry name" value="TRACRIPTIONAL REGULATORY PROTEIN-RELATED-RELATED"/>
    <property type="match status" value="1"/>
</dbReference>
<gene>
    <name evidence="3" type="ORF">FPZ45_12970</name>
</gene>
<name>A0A559JJ03_9BACL</name>
<protein>
    <submittedName>
        <fullName evidence="3">Helix-turn-helix transcriptional regulator</fullName>
    </submittedName>
</protein>
<dbReference type="PANTHER" id="PTHR46558:SF11">
    <property type="entry name" value="HTH-TYPE TRANSCRIPTIONAL REGULATOR XRE"/>
    <property type="match status" value="1"/>
</dbReference>
<dbReference type="OrthoDB" id="9812495at2"/>
<dbReference type="SUPFAM" id="SSF47413">
    <property type="entry name" value="lambda repressor-like DNA-binding domains"/>
    <property type="match status" value="1"/>
</dbReference>
<dbReference type="Proteomes" id="UP000316330">
    <property type="component" value="Unassembled WGS sequence"/>
</dbReference>
<dbReference type="Gene3D" id="1.10.260.40">
    <property type="entry name" value="lambda repressor-like DNA-binding domains"/>
    <property type="match status" value="1"/>
</dbReference>
<dbReference type="InterPro" id="IPR010982">
    <property type="entry name" value="Lambda_DNA-bd_dom_sf"/>
</dbReference>
<dbReference type="GO" id="GO:0003677">
    <property type="term" value="F:DNA binding"/>
    <property type="evidence" value="ECO:0007669"/>
    <property type="project" value="UniProtKB-KW"/>
</dbReference>
<organism evidence="3 4">
    <name type="scientific">Cohnella terricola</name>
    <dbReference type="NCBI Taxonomy" id="1289167"/>
    <lineage>
        <taxon>Bacteria</taxon>
        <taxon>Bacillati</taxon>
        <taxon>Bacillota</taxon>
        <taxon>Bacilli</taxon>
        <taxon>Bacillales</taxon>
        <taxon>Paenibacillaceae</taxon>
        <taxon>Cohnella</taxon>
    </lineage>
</organism>
<evidence type="ECO:0000313" key="3">
    <source>
        <dbReference type="EMBL" id="TVX99848.1"/>
    </source>
</evidence>